<comment type="caution">
    <text evidence="6">The sequence shown here is derived from an EMBL/GenBank/DDBJ whole genome shotgun (WGS) entry which is preliminary data.</text>
</comment>
<dbReference type="PANTHER" id="PTHR13634:SF0">
    <property type="entry name" value="RIBOSOME BIOGENESIS PROTEIN BRX1 HOMOLOG"/>
    <property type="match status" value="1"/>
</dbReference>
<evidence type="ECO:0000256" key="3">
    <source>
        <dbReference type="ARBA" id="ARBA00022517"/>
    </source>
</evidence>
<dbReference type="OrthoDB" id="1638493at2759"/>
<evidence type="ECO:0000313" key="6">
    <source>
        <dbReference type="EMBL" id="CAE7364285.1"/>
    </source>
</evidence>
<keyword evidence="3" id="KW-0690">Ribosome biogenesis</keyword>
<dbReference type="InterPro" id="IPR026532">
    <property type="entry name" value="BRX1"/>
</dbReference>
<comment type="similarity">
    <text evidence="2">Belongs to the BRX1 family.</text>
</comment>
<organism evidence="6 7">
    <name type="scientific">Symbiodinium natans</name>
    <dbReference type="NCBI Taxonomy" id="878477"/>
    <lineage>
        <taxon>Eukaryota</taxon>
        <taxon>Sar</taxon>
        <taxon>Alveolata</taxon>
        <taxon>Dinophyceae</taxon>
        <taxon>Suessiales</taxon>
        <taxon>Symbiodiniaceae</taxon>
        <taxon>Symbiodinium</taxon>
    </lineage>
</organism>
<evidence type="ECO:0000256" key="2">
    <source>
        <dbReference type="ARBA" id="ARBA00006369"/>
    </source>
</evidence>
<dbReference type="SUPFAM" id="SSF52954">
    <property type="entry name" value="Class II aaRS ABD-related"/>
    <property type="match status" value="1"/>
</dbReference>
<keyword evidence="7" id="KW-1185">Reference proteome</keyword>
<dbReference type="SMART" id="SM00879">
    <property type="entry name" value="Brix"/>
    <property type="match status" value="1"/>
</dbReference>
<sequence>MAGREDGRSLDPRSDNLDYLRQVMNSEVLPDLDNAVKDCVFGVISLIWLTLASVDSEEGLHRARELEAIADGLFFQFSELVEGSGWPLDPTKFFGYRQLLGHEENECGGSTLRVFVYNSTLDLTRRRLITGLGMMAAASHIHAYLERASCVVKDPETADLFFVPAYHGDQYNEFLEVRAHAGDSNQRFSHLARRRGQDHFFVVSANLPSWKHLAPLRNAILLTVESWQVNDDIPRWYSPWKDIMIPGYIDRWRIDAMRRVNKPTHERGFLMVFHGNHPGNHGLYVTHKAQVRTRILESFAGIPDCSVGGPVPDFFQRMGRTHFCLVPRGSSAWTIHLYESFFFGCIPVIISDFLDVPFQNVIDWPALSIKWPEDQVGLELLAYLRSFSLERIAQMKRRLEEAACFFDFHRGWGRRGRKGEHGEWMGWAVNQVALGEDCEYLQHGDGRSAEECRRSCIRQHPRCNTVNFHLGSAADSGDCVLRSCRDPAQPALTGGADGWQVWSVVNETQLHCSPYHAIFSQLQERVRNRPSQHGRRTWLLRPLMDSSLPVIARGYNRARSVNGFSDHVHKPKRDPRVSREFGYLEAADEMAKPDPYLMADAAYIQKDTRWRNKQRTLVFCSRGVTARFRHLCDDLRKLLPHHKSEPKFEKRSNFNEINEICELKNCNNVVFFEARKREDLYLWVGRVPSGPTMKFQVLNIHTTQEVRLAGNCLLGSRPIMYFDKSFSEVSYLKLVKGLFIQVFGTPRNHPKSKPFHDHIMCFYWLDKKIWFRHYQISPETPDDSNKPEKQVLTEIGPRFVLDPIRILGGSFNGQTLFLNPHYMSPTALRVQARKLLKNPYAAWLAHACISSDRFGSLVRWQDLLSSQLEQSPPYHYKLRHLT</sequence>
<dbReference type="Pfam" id="PF04427">
    <property type="entry name" value="Brix"/>
    <property type="match status" value="1"/>
</dbReference>
<name>A0A812QC86_9DINO</name>
<evidence type="ECO:0000256" key="1">
    <source>
        <dbReference type="ARBA" id="ARBA00004604"/>
    </source>
</evidence>
<dbReference type="Pfam" id="PF03016">
    <property type="entry name" value="Exostosin_GT47"/>
    <property type="match status" value="1"/>
</dbReference>
<dbReference type="GO" id="GO:0019843">
    <property type="term" value="F:rRNA binding"/>
    <property type="evidence" value="ECO:0007669"/>
    <property type="project" value="InterPro"/>
</dbReference>
<protein>
    <submittedName>
        <fullName evidence="6">BRIX1 protein</fullName>
    </submittedName>
</protein>
<evidence type="ECO:0000256" key="4">
    <source>
        <dbReference type="ARBA" id="ARBA00023242"/>
    </source>
</evidence>
<evidence type="ECO:0000313" key="7">
    <source>
        <dbReference type="Proteomes" id="UP000604046"/>
    </source>
</evidence>
<comment type="subcellular location">
    <subcellularLocation>
        <location evidence="1">Nucleus</location>
        <location evidence="1">Nucleolus</location>
    </subcellularLocation>
</comment>
<proteinExistence type="inferred from homology"/>
<accession>A0A812QC86</accession>
<dbReference type="Proteomes" id="UP000604046">
    <property type="component" value="Unassembled WGS sequence"/>
</dbReference>
<dbReference type="GO" id="GO:0000027">
    <property type="term" value="P:ribosomal large subunit assembly"/>
    <property type="evidence" value="ECO:0007669"/>
    <property type="project" value="TreeGrafter"/>
</dbReference>
<dbReference type="GO" id="GO:0005730">
    <property type="term" value="C:nucleolus"/>
    <property type="evidence" value="ECO:0007669"/>
    <property type="project" value="UniProtKB-SubCell"/>
</dbReference>
<dbReference type="InterPro" id="IPR007109">
    <property type="entry name" value="Brix"/>
</dbReference>
<dbReference type="InterPro" id="IPR040911">
    <property type="entry name" value="Exostosin_GT47"/>
</dbReference>
<reference evidence="6" key="1">
    <citation type="submission" date="2021-02" db="EMBL/GenBank/DDBJ databases">
        <authorList>
            <person name="Dougan E. K."/>
            <person name="Rhodes N."/>
            <person name="Thang M."/>
            <person name="Chan C."/>
        </authorList>
    </citation>
    <scope>NUCLEOTIDE SEQUENCE</scope>
</reference>
<gene>
    <name evidence="6" type="primary">BRIX1</name>
    <name evidence="6" type="ORF">SNAT2548_LOCUS19709</name>
</gene>
<feature type="domain" description="Brix" evidence="5">
    <location>
        <begin position="614"/>
        <end position="812"/>
    </location>
</feature>
<dbReference type="EMBL" id="CAJNDS010002188">
    <property type="protein sequence ID" value="CAE7364285.1"/>
    <property type="molecule type" value="Genomic_DNA"/>
</dbReference>
<dbReference type="PROSITE" id="PS50833">
    <property type="entry name" value="BRIX"/>
    <property type="match status" value="1"/>
</dbReference>
<keyword evidence="4" id="KW-0539">Nucleus</keyword>
<dbReference type="GO" id="GO:0006364">
    <property type="term" value="P:rRNA processing"/>
    <property type="evidence" value="ECO:0007669"/>
    <property type="project" value="InterPro"/>
</dbReference>
<evidence type="ECO:0000259" key="5">
    <source>
        <dbReference type="PROSITE" id="PS50833"/>
    </source>
</evidence>
<dbReference type="PANTHER" id="PTHR13634">
    <property type="entry name" value="RIBOSOME BIOGENESIS PROTEIN BRIX"/>
    <property type="match status" value="1"/>
</dbReference>
<dbReference type="AlphaFoldDB" id="A0A812QC86"/>